<feature type="transmembrane region" description="Helical" evidence="1">
    <location>
        <begin position="42"/>
        <end position="59"/>
    </location>
</feature>
<accession>A0A382GXV9</accession>
<reference evidence="2" key="1">
    <citation type="submission" date="2018-05" db="EMBL/GenBank/DDBJ databases">
        <authorList>
            <person name="Lanie J.A."/>
            <person name="Ng W.-L."/>
            <person name="Kazmierczak K.M."/>
            <person name="Andrzejewski T.M."/>
            <person name="Davidsen T.M."/>
            <person name="Wayne K.J."/>
            <person name="Tettelin H."/>
            <person name="Glass J.I."/>
            <person name="Rusch D."/>
            <person name="Podicherti R."/>
            <person name="Tsui H.-C.T."/>
            <person name="Winkler M.E."/>
        </authorList>
    </citation>
    <scope>NUCLEOTIDE SEQUENCE</scope>
</reference>
<keyword evidence="1" id="KW-1133">Transmembrane helix</keyword>
<dbReference type="EMBL" id="UINC01058021">
    <property type="protein sequence ID" value="SVB79809.1"/>
    <property type="molecule type" value="Genomic_DNA"/>
</dbReference>
<feature type="transmembrane region" description="Helical" evidence="1">
    <location>
        <begin position="79"/>
        <end position="97"/>
    </location>
</feature>
<sequence>ILGWLANSIVGGLLFSVGWFLVMKSKLNNVIISLDMSLFEYMIPYLLCFSSVALLTTLVKMNGDTESEDRSLPALYGKMPTLILSLIFICVSFVVALQHGDPLASTAALVSIPFFVFTVIRRFEKDVLRAIRYPIFILNFFTLSIYPWLSVPLLITFYLSKYYYWHRFDLHYPTFLVDHD</sequence>
<feature type="transmembrane region" description="Helical" evidence="1">
    <location>
        <begin position="135"/>
        <end position="159"/>
    </location>
</feature>
<evidence type="ECO:0000256" key="1">
    <source>
        <dbReference type="SAM" id="Phobius"/>
    </source>
</evidence>
<feature type="transmembrane region" description="Helical" evidence="1">
    <location>
        <begin position="5"/>
        <end position="22"/>
    </location>
</feature>
<feature type="non-terminal residue" evidence="2">
    <location>
        <position position="1"/>
    </location>
</feature>
<proteinExistence type="predicted"/>
<name>A0A382GXV9_9ZZZZ</name>
<feature type="transmembrane region" description="Helical" evidence="1">
    <location>
        <begin position="103"/>
        <end position="123"/>
    </location>
</feature>
<protein>
    <submittedName>
        <fullName evidence="2">Uncharacterized protein</fullName>
    </submittedName>
</protein>
<organism evidence="2">
    <name type="scientific">marine metagenome</name>
    <dbReference type="NCBI Taxonomy" id="408172"/>
    <lineage>
        <taxon>unclassified sequences</taxon>
        <taxon>metagenomes</taxon>
        <taxon>ecological metagenomes</taxon>
    </lineage>
</organism>
<keyword evidence="1" id="KW-0472">Membrane</keyword>
<dbReference type="AlphaFoldDB" id="A0A382GXV9"/>
<keyword evidence="1" id="KW-0812">Transmembrane</keyword>
<gene>
    <name evidence="2" type="ORF">METZ01_LOCUS232663</name>
</gene>
<evidence type="ECO:0000313" key="2">
    <source>
        <dbReference type="EMBL" id="SVB79809.1"/>
    </source>
</evidence>